<organism evidence="4">
    <name type="scientific">Schistocephalus solidus</name>
    <name type="common">Tapeworm</name>
    <dbReference type="NCBI Taxonomy" id="70667"/>
    <lineage>
        <taxon>Eukaryota</taxon>
        <taxon>Metazoa</taxon>
        <taxon>Spiralia</taxon>
        <taxon>Lophotrochozoa</taxon>
        <taxon>Platyhelminthes</taxon>
        <taxon>Cestoda</taxon>
        <taxon>Eucestoda</taxon>
        <taxon>Diphyllobothriidea</taxon>
        <taxon>Diphyllobothriidae</taxon>
        <taxon>Schistocephalus</taxon>
    </lineage>
</organism>
<keyword evidence="2" id="KW-0677">Repeat</keyword>
<evidence type="ECO:0000313" key="4">
    <source>
        <dbReference type="EMBL" id="JAP53745.1"/>
    </source>
</evidence>
<dbReference type="PANTHER" id="PTHR47822">
    <property type="entry name" value="CARBOHYDRATE BINDING DOMAIN CONTAINING PROTEIN"/>
    <property type="match status" value="1"/>
</dbReference>
<dbReference type="InterPro" id="IPR001680">
    <property type="entry name" value="WD40_rpt"/>
</dbReference>
<dbReference type="Gene3D" id="2.130.10.10">
    <property type="entry name" value="YVTN repeat-like/Quinoprotein amine dehydrogenase"/>
    <property type="match status" value="2"/>
</dbReference>
<dbReference type="AlphaFoldDB" id="A0A0X3PP88"/>
<dbReference type="SMART" id="SM00320">
    <property type="entry name" value="WD40"/>
    <property type="match status" value="4"/>
</dbReference>
<feature type="repeat" description="WD" evidence="3">
    <location>
        <begin position="352"/>
        <end position="387"/>
    </location>
</feature>
<dbReference type="Pfam" id="PF00400">
    <property type="entry name" value="WD40"/>
    <property type="match status" value="3"/>
</dbReference>
<accession>A0A0X3PP88</accession>
<evidence type="ECO:0000256" key="3">
    <source>
        <dbReference type="PROSITE-ProRule" id="PRU00221"/>
    </source>
</evidence>
<dbReference type="InterPro" id="IPR036322">
    <property type="entry name" value="WD40_repeat_dom_sf"/>
</dbReference>
<protein>
    <submittedName>
        <fullName evidence="4">Coronin-like protein crn1</fullName>
    </submittedName>
</protein>
<sequence length="554" mass="60873">MSRRHLESALVAGALIESGLEPAFRFTRLRFSRTLYPPGYEAFNYGGETESNGGAVNRGESVCCKCGTRCLSPAACQALANARPNRFKVEHLPSGKSLTVNEGIKHLPKHEPPLSEDDFGVHSLQFNGDGRQLVAGAANTSIRVIDVTDGRQQLMVRPSKWTLGMPITCLRFMPPNLYWVLGCTPHGDIFTFTPSEEGFETILKENQQTYCLDISPDGLELATAGVDHQIRIYGLYPGSVTGFEKPKNTIDTRGHVMEPGPISCERKPENFPLNNEPQPRLPRPLFPGGRPDQIVNRSCKPYIVNACYSTPYLPPPACEYPEPAGYSATPGNGIVIPVILGYKPTAPGENYTKGHSMRIMALRYHPTTPYLLASASWDNLVKIWDTRIRGKPVHKIYGPHLCSPDGLDMDGVYILTASWRKRECLQIWDMRHLASKTSPPSAPGDPMEDPTLTLVKQSYMTPAESIPVAGVPTWDKKPNDDQGEYLYAAKLLPSRAVVCGGSGFKEVRIVHRDTKLPILRIPMDSVVQTLDTVLEGRYIATGCASGSITISGLA</sequence>
<dbReference type="PROSITE" id="PS50294">
    <property type="entry name" value="WD_REPEATS_REGION"/>
    <property type="match status" value="1"/>
</dbReference>
<dbReference type="PROSITE" id="PS00678">
    <property type="entry name" value="WD_REPEATS_1"/>
    <property type="match status" value="1"/>
</dbReference>
<evidence type="ECO:0000256" key="2">
    <source>
        <dbReference type="ARBA" id="ARBA00022737"/>
    </source>
</evidence>
<keyword evidence="1 3" id="KW-0853">WD repeat</keyword>
<dbReference type="PROSITE" id="PS50082">
    <property type="entry name" value="WD_REPEATS_2"/>
    <property type="match status" value="1"/>
</dbReference>
<dbReference type="SUPFAM" id="SSF50978">
    <property type="entry name" value="WD40 repeat-like"/>
    <property type="match status" value="1"/>
</dbReference>
<evidence type="ECO:0000256" key="1">
    <source>
        <dbReference type="ARBA" id="ARBA00022574"/>
    </source>
</evidence>
<dbReference type="InterPro" id="IPR019775">
    <property type="entry name" value="WD40_repeat_CS"/>
</dbReference>
<dbReference type="EMBL" id="GEEE01009480">
    <property type="protein sequence ID" value="JAP53745.1"/>
    <property type="molecule type" value="Transcribed_RNA"/>
</dbReference>
<reference evidence="4" key="1">
    <citation type="submission" date="2016-01" db="EMBL/GenBank/DDBJ databases">
        <title>Reference transcriptome for the parasite Schistocephalus solidus: insights into the molecular evolution of parasitism.</title>
        <authorList>
            <person name="Hebert F.O."/>
            <person name="Grambauer S."/>
            <person name="Barber I."/>
            <person name="Landry C.R."/>
            <person name="Aubin-Horth N."/>
        </authorList>
    </citation>
    <scope>NUCLEOTIDE SEQUENCE</scope>
</reference>
<dbReference type="PANTHER" id="PTHR47822:SF2">
    <property type="entry name" value="F-BOX AND WD-40 DOMAIN PROTEIN 7"/>
    <property type="match status" value="1"/>
</dbReference>
<dbReference type="EMBL" id="GEEE01016497">
    <property type="protein sequence ID" value="JAP46728.1"/>
    <property type="molecule type" value="Transcribed_RNA"/>
</dbReference>
<dbReference type="InterPro" id="IPR015943">
    <property type="entry name" value="WD40/YVTN_repeat-like_dom_sf"/>
</dbReference>
<gene>
    <name evidence="4" type="primary">CORO</name>
    <name evidence="4" type="ORF">TR156753</name>
</gene>
<proteinExistence type="predicted"/>
<name>A0A0X3PP88_SCHSO</name>